<dbReference type="AlphaFoldDB" id="A0ABD3HAT6"/>
<evidence type="ECO:0000313" key="8">
    <source>
        <dbReference type="Proteomes" id="UP001633002"/>
    </source>
</evidence>
<evidence type="ECO:0000313" key="7">
    <source>
        <dbReference type="EMBL" id="KAL3688513.1"/>
    </source>
</evidence>
<keyword evidence="2" id="KW-0805">Transcription regulation</keyword>
<protein>
    <recommendedName>
        <fullName evidence="6">BHLH domain-containing protein</fullName>
    </recommendedName>
</protein>
<dbReference type="Pfam" id="PF00010">
    <property type="entry name" value="HLH"/>
    <property type="match status" value="1"/>
</dbReference>
<evidence type="ECO:0000256" key="4">
    <source>
        <dbReference type="ARBA" id="ARBA00023242"/>
    </source>
</evidence>
<proteinExistence type="predicted"/>
<evidence type="ECO:0000256" key="3">
    <source>
        <dbReference type="ARBA" id="ARBA00023163"/>
    </source>
</evidence>
<gene>
    <name evidence="7" type="ORF">R1sor_014822</name>
</gene>
<dbReference type="PANTHER" id="PTHR31945">
    <property type="entry name" value="TRANSCRIPTION FACTOR SCREAM2-RELATED"/>
    <property type="match status" value="1"/>
</dbReference>
<dbReference type="InterPro" id="IPR011598">
    <property type="entry name" value="bHLH_dom"/>
</dbReference>
<keyword evidence="4" id="KW-0539">Nucleus</keyword>
<organism evidence="7 8">
    <name type="scientific">Riccia sorocarpa</name>
    <dbReference type="NCBI Taxonomy" id="122646"/>
    <lineage>
        <taxon>Eukaryota</taxon>
        <taxon>Viridiplantae</taxon>
        <taxon>Streptophyta</taxon>
        <taxon>Embryophyta</taxon>
        <taxon>Marchantiophyta</taxon>
        <taxon>Marchantiopsida</taxon>
        <taxon>Marchantiidae</taxon>
        <taxon>Marchantiales</taxon>
        <taxon>Ricciaceae</taxon>
        <taxon>Riccia</taxon>
    </lineage>
</organism>
<keyword evidence="8" id="KW-1185">Reference proteome</keyword>
<dbReference type="Gene3D" id="4.10.280.10">
    <property type="entry name" value="Helix-loop-helix DNA-binding domain"/>
    <property type="match status" value="1"/>
</dbReference>
<dbReference type="InterPro" id="IPR051358">
    <property type="entry name" value="TF_AMS/ICE1/BHLH6-like"/>
</dbReference>
<keyword evidence="3" id="KW-0804">Transcription</keyword>
<sequence length="393" mass="43218">MVLSPEVTAGPGLSKEVGRSAGQRSIGAIYYPSGEGCSRIFDSENPWSASSGMWDQGEALMSSQSQMQLDFLDQRDIPLEDLGQPFLQKDGHLGSLGHAYVEVGPVDETFHEMMMPLAGVPTMDSCAAGNPLGDALARELNEAAEAKGEMRADSSDGSDPMDEDEGNGARSGKKHLSKNLVAERKRRKKLNERLYALRALVPKITKMDRASILGDAIEYVKDLQSRVDNMHKELREEQDSTDVYAVLGEGIIDGSFDDMKSSDPTLGNNLDNQYVDYLVQPLEVNVHKVEHNRFSIRIMTEKADGLSLGIHRVLDEYGLDILTASTMNFRGILLNVFSAEVKHQRIPLAEEVKDSLVRACTPSETACEPPTEGPGEEIQLISTFSELIDSYEH</sequence>
<dbReference type="GO" id="GO:0005634">
    <property type="term" value="C:nucleus"/>
    <property type="evidence" value="ECO:0007669"/>
    <property type="project" value="UniProtKB-SubCell"/>
</dbReference>
<evidence type="ECO:0000256" key="2">
    <source>
        <dbReference type="ARBA" id="ARBA00023015"/>
    </source>
</evidence>
<dbReference type="InterPro" id="IPR036638">
    <property type="entry name" value="HLH_DNA-bd_sf"/>
</dbReference>
<dbReference type="SUPFAM" id="SSF47459">
    <property type="entry name" value="HLH, helix-loop-helix DNA-binding domain"/>
    <property type="match status" value="1"/>
</dbReference>
<dbReference type="InterPro" id="IPR054502">
    <property type="entry name" value="bHLH-TF_ACT-like_plant"/>
</dbReference>
<dbReference type="Pfam" id="PF22754">
    <property type="entry name" value="bHLH-TF_ACT-like_plant"/>
    <property type="match status" value="1"/>
</dbReference>
<name>A0ABD3HAT6_9MARC</name>
<feature type="domain" description="BHLH" evidence="6">
    <location>
        <begin position="174"/>
        <end position="223"/>
    </location>
</feature>
<comment type="subcellular location">
    <subcellularLocation>
        <location evidence="1">Nucleus</location>
    </subcellularLocation>
</comment>
<dbReference type="EMBL" id="JBJQOH010000004">
    <property type="protein sequence ID" value="KAL3688513.1"/>
    <property type="molecule type" value="Genomic_DNA"/>
</dbReference>
<feature type="compositionally biased region" description="Basic and acidic residues" evidence="5">
    <location>
        <begin position="145"/>
        <end position="154"/>
    </location>
</feature>
<evidence type="ECO:0000256" key="5">
    <source>
        <dbReference type="SAM" id="MobiDB-lite"/>
    </source>
</evidence>
<evidence type="ECO:0000259" key="6">
    <source>
        <dbReference type="PROSITE" id="PS50888"/>
    </source>
</evidence>
<dbReference type="PANTHER" id="PTHR31945:SF11">
    <property type="entry name" value="TRANSCRIPTION FACTOR ABORTED MICROSPORES"/>
    <property type="match status" value="1"/>
</dbReference>
<reference evidence="7 8" key="1">
    <citation type="submission" date="2024-09" db="EMBL/GenBank/DDBJ databases">
        <title>Chromosome-scale assembly of Riccia sorocarpa.</title>
        <authorList>
            <person name="Paukszto L."/>
        </authorList>
    </citation>
    <scope>NUCLEOTIDE SEQUENCE [LARGE SCALE GENOMIC DNA]</scope>
    <source>
        <strain evidence="7">LP-2024</strain>
        <tissue evidence="7">Aerial parts of the thallus</tissue>
    </source>
</reference>
<feature type="region of interest" description="Disordered" evidence="5">
    <location>
        <begin position="145"/>
        <end position="182"/>
    </location>
</feature>
<accession>A0ABD3HAT6</accession>
<dbReference type="SMART" id="SM00353">
    <property type="entry name" value="HLH"/>
    <property type="match status" value="1"/>
</dbReference>
<dbReference type="Proteomes" id="UP001633002">
    <property type="component" value="Unassembled WGS sequence"/>
</dbReference>
<evidence type="ECO:0000256" key="1">
    <source>
        <dbReference type="ARBA" id="ARBA00004123"/>
    </source>
</evidence>
<dbReference type="PROSITE" id="PS50888">
    <property type="entry name" value="BHLH"/>
    <property type="match status" value="1"/>
</dbReference>
<comment type="caution">
    <text evidence="7">The sequence shown here is derived from an EMBL/GenBank/DDBJ whole genome shotgun (WGS) entry which is preliminary data.</text>
</comment>
<dbReference type="CDD" id="cd11443">
    <property type="entry name" value="bHLH_AtAMS_like"/>
    <property type="match status" value="1"/>
</dbReference>